<feature type="transmembrane region" description="Helical" evidence="10">
    <location>
        <begin position="371"/>
        <end position="392"/>
    </location>
</feature>
<dbReference type="RefSeq" id="WP_110468605.1">
    <property type="nucleotide sequence ID" value="NZ_QJSP01000003.1"/>
</dbReference>
<evidence type="ECO:0000256" key="6">
    <source>
        <dbReference type="ARBA" id="ARBA00022989"/>
    </source>
</evidence>
<feature type="region of interest" description="Disordered" evidence="9">
    <location>
        <begin position="396"/>
        <end position="415"/>
    </location>
</feature>
<evidence type="ECO:0000256" key="5">
    <source>
        <dbReference type="ARBA" id="ARBA00022692"/>
    </source>
</evidence>
<sequence>MSTTVVSSLFWITVTAVLAPLLAGLIRKRRIPEVVLLLVGGIIIGPHALDIASEGTEIQLLRELGLGMLFLLAGYEIKTSELVGREGRRALYTWICCLALAFAVTFAIGATGLVSAESAVAIAMCSTALGTLLPILRDAGMLEGRLGLTVLNHGAFGELGPVIAMAILLSARGSLKSAIVLVVFAVAAVVVWLISEHLVARHHWLTRVVSAGSDTTAQTTVRITVMLLVGLMALAYAFDLDTILGAFAAGFILRRMLPDGDESFEIKLDGIAFGLLIPVFFVTSGMAIDISAVAAEPGVLVVFVLMILLVRGVPVFIAARWDRGNSGNQQPFDLRERVQLGLYAATGLPIIVAVTGVAVASGDMSAGNASVLVTAGAVTVLVMPLAASIVGARGKKSVAPSRDPQGEPGREGDLL</sequence>
<dbReference type="Gene3D" id="1.20.1530.20">
    <property type="match status" value="1"/>
</dbReference>
<reference evidence="12 13" key="1">
    <citation type="submission" date="2018-06" db="EMBL/GenBank/DDBJ databases">
        <title>Genomic Encyclopedia of Type Strains, Phase IV (KMG-IV): sequencing the most valuable type-strain genomes for metagenomic binning, comparative biology and taxonomic classification.</title>
        <authorList>
            <person name="Goeker M."/>
        </authorList>
    </citation>
    <scope>NUCLEOTIDE SEQUENCE [LARGE SCALE GENOMIC DNA]</scope>
    <source>
        <strain evidence="12 13">DSM 45521</strain>
    </source>
</reference>
<dbReference type="InterPro" id="IPR006153">
    <property type="entry name" value="Cation/H_exchanger_TM"/>
</dbReference>
<evidence type="ECO:0000256" key="1">
    <source>
        <dbReference type="ARBA" id="ARBA00004141"/>
    </source>
</evidence>
<dbReference type="GO" id="GO:0015297">
    <property type="term" value="F:antiporter activity"/>
    <property type="evidence" value="ECO:0007669"/>
    <property type="project" value="UniProtKB-KW"/>
</dbReference>
<evidence type="ECO:0000256" key="4">
    <source>
        <dbReference type="ARBA" id="ARBA00022449"/>
    </source>
</evidence>
<feature type="transmembrane region" description="Helical" evidence="10">
    <location>
        <begin position="273"/>
        <end position="294"/>
    </location>
</feature>
<feature type="transmembrane region" description="Helical" evidence="10">
    <location>
        <begin position="6"/>
        <end position="27"/>
    </location>
</feature>
<evidence type="ECO:0000256" key="10">
    <source>
        <dbReference type="SAM" id="Phobius"/>
    </source>
</evidence>
<dbReference type="Proteomes" id="UP000247591">
    <property type="component" value="Unassembled WGS sequence"/>
</dbReference>
<evidence type="ECO:0000256" key="8">
    <source>
        <dbReference type="ARBA" id="ARBA00023136"/>
    </source>
</evidence>
<feature type="transmembrane region" description="Helical" evidence="10">
    <location>
        <begin position="175"/>
        <end position="195"/>
    </location>
</feature>
<dbReference type="PANTHER" id="PTHR43562:SF1">
    <property type="entry name" value="NA(+)_H(+) ANTIPORTER YJBQ-RELATED"/>
    <property type="match status" value="1"/>
</dbReference>
<evidence type="ECO:0000256" key="7">
    <source>
        <dbReference type="ARBA" id="ARBA00023065"/>
    </source>
</evidence>
<keyword evidence="4" id="KW-0050">Antiport</keyword>
<keyword evidence="3" id="KW-0813">Transport</keyword>
<evidence type="ECO:0000256" key="9">
    <source>
        <dbReference type="SAM" id="MobiDB-lite"/>
    </source>
</evidence>
<evidence type="ECO:0000313" key="12">
    <source>
        <dbReference type="EMBL" id="PYE19421.1"/>
    </source>
</evidence>
<dbReference type="GO" id="GO:0016020">
    <property type="term" value="C:membrane"/>
    <property type="evidence" value="ECO:0007669"/>
    <property type="project" value="UniProtKB-SubCell"/>
</dbReference>
<feature type="transmembrane region" description="Helical" evidence="10">
    <location>
        <begin position="58"/>
        <end position="77"/>
    </location>
</feature>
<keyword evidence="7" id="KW-0406">Ion transport</keyword>
<name>A0A318RP92_WILLI</name>
<dbReference type="InterPro" id="IPR038770">
    <property type="entry name" value="Na+/solute_symporter_sf"/>
</dbReference>
<feature type="compositionally biased region" description="Basic and acidic residues" evidence="9">
    <location>
        <begin position="404"/>
        <end position="415"/>
    </location>
</feature>
<comment type="caution">
    <text evidence="12">The sequence shown here is derived from an EMBL/GenBank/DDBJ whole genome shotgun (WGS) entry which is preliminary data.</text>
</comment>
<evidence type="ECO:0000256" key="2">
    <source>
        <dbReference type="ARBA" id="ARBA00005551"/>
    </source>
</evidence>
<dbReference type="GO" id="GO:1902600">
    <property type="term" value="P:proton transmembrane transport"/>
    <property type="evidence" value="ECO:0007669"/>
    <property type="project" value="InterPro"/>
</dbReference>
<feature type="domain" description="Cation/H+ exchanger transmembrane" evidence="11">
    <location>
        <begin position="15"/>
        <end position="386"/>
    </location>
</feature>
<dbReference type="EMBL" id="QJSP01000003">
    <property type="protein sequence ID" value="PYE19421.1"/>
    <property type="molecule type" value="Genomic_DNA"/>
</dbReference>
<dbReference type="AlphaFoldDB" id="A0A318RP92"/>
<proteinExistence type="inferred from homology"/>
<gene>
    <name evidence="12" type="ORF">DFR67_103334</name>
</gene>
<comment type="subcellular location">
    <subcellularLocation>
        <location evidence="1">Membrane</location>
        <topology evidence="1">Multi-pass membrane protein</topology>
    </subcellularLocation>
</comment>
<evidence type="ECO:0000313" key="13">
    <source>
        <dbReference type="Proteomes" id="UP000247591"/>
    </source>
</evidence>
<accession>A0A318RP92</accession>
<keyword evidence="6 10" id="KW-1133">Transmembrane helix</keyword>
<evidence type="ECO:0000256" key="3">
    <source>
        <dbReference type="ARBA" id="ARBA00022448"/>
    </source>
</evidence>
<feature type="transmembrane region" description="Helical" evidence="10">
    <location>
        <begin position="300"/>
        <end position="319"/>
    </location>
</feature>
<organism evidence="12 13">
    <name type="scientific">Williamsia limnetica</name>
    <dbReference type="NCBI Taxonomy" id="882452"/>
    <lineage>
        <taxon>Bacteria</taxon>
        <taxon>Bacillati</taxon>
        <taxon>Actinomycetota</taxon>
        <taxon>Actinomycetes</taxon>
        <taxon>Mycobacteriales</taxon>
        <taxon>Nocardiaceae</taxon>
        <taxon>Williamsia</taxon>
    </lineage>
</organism>
<protein>
    <submittedName>
        <fullName evidence="12">Transporter (CPA2 family)</fullName>
    </submittedName>
</protein>
<feature type="transmembrane region" description="Helical" evidence="10">
    <location>
        <begin position="34"/>
        <end position="52"/>
    </location>
</feature>
<keyword evidence="8 10" id="KW-0472">Membrane</keyword>
<feature type="transmembrane region" description="Helical" evidence="10">
    <location>
        <begin position="89"/>
        <end position="113"/>
    </location>
</feature>
<feature type="transmembrane region" description="Helical" evidence="10">
    <location>
        <begin position="340"/>
        <end position="359"/>
    </location>
</feature>
<dbReference type="Pfam" id="PF00999">
    <property type="entry name" value="Na_H_Exchanger"/>
    <property type="match status" value="1"/>
</dbReference>
<feature type="transmembrane region" description="Helical" evidence="10">
    <location>
        <begin position="223"/>
        <end position="253"/>
    </location>
</feature>
<keyword evidence="5 10" id="KW-0812">Transmembrane</keyword>
<dbReference type="PANTHER" id="PTHR43562">
    <property type="entry name" value="NAPA-TYPE SODIUM/HYDROGEN ANTIPORTER"/>
    <property type="match status" value="1"/>
</dbReference>
<comment type="similarity">
    <text evidence="2">Belongs to the monovalent cation:proton antiporter 2 (CPA2) transporter (TC 2.A.37) family.</text>
</comment>
<evidence type="ECO:0000259" key="11">
    <source>
        <dbReference type="Pfam" id="PF00999"/>
    </source>
</evidence>
<dbReference type="OrthoDB" id="9793589at2"/>
<keyword evidence="13" id="KW-1185">Reference proteome</keyword>